<evidence type="ECO:0000313" key="3">
    <source>
        <dbReference type="Proteomes" id="UP001374535"/>
    </source>
</evidence>
<dbReference type="AlphaFoldDB" id="A0AAQ3RPM8"/>
<accession>A0AAQ3RPM8</accession>
<dbReference type="Proteomes" id="UP001374535">
    <property type="component" value="Chromosome 7"/>
</dbReference>
<evidence type="ECO:0000313" key="2">
    <source>
        <dbReference type="EMBL" id="WVZ01907.1"/>
    </source>
</evidence>
<gene>
    <name evidence="2" type="ORF">V8G54_022713</name>
</gene>
<evidence type="ECO:0000256" key="1">
    <source>
        <dbReference type="SAM" id="MobiDB-lite"/>
    </source>
</evidence>
<sequence length="117" mass="13008">MELQGALIDGAADPSPEQWGKTTVEERSQSGIGVWPGVIASVNPPNATLRLYGGAAFERVMHEFRCAAYSIECPSVSREKLLTIQGGIRKIYLQKTMHKKPHQVNQQKLEMRSEKVT</sequence>
<dbReference type="EMBL" id="CP144694">
    <property type="protein sequence ID" value="WVZ01907.1"/>
    <property type="molecule type" value="Genomic_DNA"/>
</dbReference>
<name>A0AAQ3RPM8_VIGMU</name>
<keyword evidence="3" id="KW-1185">Reference proteome</keyword>
<reference evidence="2 3" key="1">
    <citation type="journal article" date="2023" name="Life. Sci Alliance">
        <title>Evolutionary insights into 3D genome organization and epigenetic landscape of Vigna mungo.</title>
        <authorList>
            <person name="Junaid A."/>
            <person name="Singh B."/>
            <person name="Bhatia S."/>
        </authorList>
    </citation>
    <scope>NUCLEOTIDE SEQUENCE [LARGE SCALE GENOMIC DNA]</scope>
    <source>
        <strain evidence="2">Urdbean</strain>
    </source>
</reference>
<feature type="region of interest" description="Disordered" evidence="1">
    <location>
        <begin position="1"/>
        <end position="28"/>
    </location>
</feature>
<proteinExistence type="predicted"/>
<protein>
    <submittedName>
        <fullName evidence="2">Uncharacterized protein</fullName>
    </submittedName>
</protein>
<organism evidence="2 3">
    <name type="scientific">Vigna mungo</name>
    <name type="common">Black gram</name>
    <name type="synonym">Phaseolus mungo</name>
    <dbReference type="NCBI Taxonomy" id="3915"/>
    <lineage>
        <taxon>Eukaryota</taxon>
        <taxon>Viridiplantae</taxon>
        <taxon>Streptophyta</taxon>
        <taxon>Embryophyta</taxon>
        <taxon>Tracheophyta</taxon>
        <taxon>Spermatophyta</taxon>
        <taxon>Magnoliopsida</taxon>
        <taxon>eudicotyledons</taxon>
        <taxon>Gunneridae</taxon>
        <taxon>Pentapetalae</taxon>
        <taxon>rosids</taxon>
        <taxon>fabids</taxon>
        <taxon>Fabales</taxon>
        <taxon>Fabaceae</taxon>
        <taxon>Papilionoideae</taxon>
        <taxon>50 kb inversion clade</taxon>
        <taxon>NPAAA clade</taxon>
        <taxon>indigoferoid/millettioid clade</taxon>
        <taxon>Phaseoleae</taxon>
        <taxon>Vigna</taxon>
    </lineage>
</organism>